<evidence type="ECO:0000256" key="1">
    <source>
        <dbReference type="ARBA" id="ARBA00004141"/>
    </source>
</evidence>
<evidence type="ECO:0000259" key="6">
    <source>
        <dbReference type="PROSITE" id="PS50801"/>
    </source>
</evidence>
<feature type="transmembrane region" description="Helical" evidence="5">
    <location>
        <begin position="140"/>
        <end position="158"/>
    </location>
</feature>
<dbReference type="Gene3D" id="3.30.750.24">
    <property type="entry name" value="STAS domain"/>
    <property type="match status" value="1"/>
</dbReference>
<dbReference type="InterPro" id="IPR002645">
    <property type="entry name" value="STAS_dom"/>
</dbReference>
<feature type="transmembrane region" description="Helical" evidence="5">
    <location>
        <begin position="350"/>
        <end position="370"/>
    </location>
</feature>
<comment type="subcellular location">
    <subcellularLocation>
        <location evidence="1">Membrane</location>
        <topology evidence="1">Multi-pass membrane protein</topology>
    </subcellularLocation>
</comment>
<keyword evidence="2 5" id="KW-0812">Transmembrane</keyword>
<feature type="transmembrane region" description="Helical" evidence="5">
    <location>
        <begin position="107"/>
        <end position="128"/>
    </location>
</feature>
<keyword evidence="3 5" id="KW-1133">Transmembrane helix</keyword>
<dbReference type="InterPro" id="IPR001902">
    <property type="entry name" value="SLC26A/SulP_fam"/>
</dbReference>
<proteinExistence type="predicted"/>
<protein>
    <submittedName>
        <fullName evidence="7">SulP family sulfate permease</fullName>
    </submittedName>
</protein>
<dbReference type="OrthoDB" id="9769739at2"/>
<reference evidence="7 8" key="1">
    <citation type="submission" date="2018-10" db="EMBL/GenBank/DDBJ databases">
        <title>Genomic Encyclopedia of Type Strains, Phase IV (KMG-IV): sequencing the most valuable type-strain genomes for metagenomic binning, comparative biology and taxonomic classification.</title>
        <authorList>
            <person name="Goeker M."/>
        </authorList>
    </citation>
    <scope>NUCLEOTIDE SEQUENCE [LARGE SCALE GENOMIC DNA]</scope>
    <source>
        <strain evidence="7 8">DSM 12769</strain>
    </source>
</reference>
<dbReference type="AlphaFoldDB" id="A0A498C4X8"/>
<dbReference type="GO" id="GO:0016020">
    <property type="term" value="C:membrane"/>
    <property type="evidence" value="ECO:0007669"/>
    <property type="project" value="UniProtKB-SubCell"/>
</dbReference>
<evidence type="ECO:0000256" key="2">
    <source>
        <dbReference type="ARBA" id="ARBA00022692"/>
    </source>
</evidence>
<feature type="transmembrane region" description="Helical" evidence="5">
    <location>
        <begin position="81"/>
        <end position="101"/>
    </location>
</feature>
<dbReference type="Pfam" id="PF00916">
    <property type="entry name" value="Sulfate_transp"/>
    <property type="match status" value="1"/>
</dbReference>
<dbReference type="NCBIfam" id="TIGR00815">
    <property type="entry name" value="sulP"/>
    <property type="match status" value="1"/>
</dbReference>
<feature type="transmembrane region" description="Helical" evidence="5">
    <location>
        <begin position="406"/>
        <end position="438"/>
    </location>
</feature>
<keyword evidence="4 5" id="KW-0472">Membrane</keyword>
<dbReference type="CDD" id="cd07042">
    <property type="entry name" value="STAS_SulP_like_sulfate_transporter"/>
    <property type="match status" value="1"/>
</dbReference>
<dbReference type="GO" id="GO:0055085">
    <property type="term" value="P:transmembrane transport"/>
    <property type="evidence" value="ECO:0007669"/>
    <property type="project" value="InterPro"/>
</dbReference>
<dbReference type="SUPFAM" id="SSF52091">
    <property type="entry name" value="SpoIIaa-like"/>
    <property type="match status" value="1"/>
</dbReference>
<dbReference type="Pfam" id="PF01740">
    <property type="entry name" value="STAS"/>
    <property type="match status" value="1"/>
</dbReference>
<feature type="transmembrane region" description="Helical" evidence="5">
    <location>
        <begin position="27"/>
        <end position="49"/>
    </location>
</feature>
<dbReference type="InterPro" id="IPR011547">
    <property type="entry name" value="SLC26A/SulP_dom"/>
</dbReference>
<evidence type="ECO:0000256" key="3">
    <source>
        <dbReference type="ARBA" id="ARBA00022989"/>
    </source>
</evidence>
<keyword evidence="8" id="KW-1185">Reference proteome</keyword>
<dbReference type="EMBL" id="RCDA01000001">
    <property type="protein sequence ID" value="RLK50273.1"/>
    <property type="molecule type" value="Genomic_DNA"/>
</dbReference>
<dbReference type="PANTHER" id="PTHR11814">
    <property type="entry name" value="SULFATE TRANSPORTER"/>
    <property type="match status" value="1"/>
</dbReference>
<name>A0A498C4X8_9GAMM</name>
<evidence type="ECO:0000313" key="7">
    <source>
        <dbReference type="EMBL" id="RLK50273.1"/>
    </source>
</evidence>
<evidence type="ECO:0000313" key="8">
    <source>
        <dbReference type="Proteomes" id="UP000275461"/>
    </source>
</evidence>
<dbReference type="Proteomes" id="UP000275461">
    <property type="component" value="Unassembled WGS sequence"/>
</dbReference>
<dbReference type="RefSeq" id="WP_121440774.1">
    <property type="nucleotide sequence ID" value="NZ_RCDA01000001.1"/>
</dbReference>
<feature type="transmembrane region" description="Helical" evidence="5">
    <location>
        <begin position="55"/>
        <end position="74"/>
    </location>
</feature>
<feature type="transmembrane region" description="Helical" evidence="5">
    <location>
        <begin position="214"/>
        <end position="243"/>
    </location>
</feature>
<accession>A0A498C4X8</accession>
<feature type="transmembrane region" description="Helical" evidence="5">
    <location>
        <begin position="376"/>
        <end position="394"/>
    </location>
</feature>
<sequence>MEVRSGSSKAGHRLPLFGWLRGYRSEYFAGDVIAGAVVAVMLVPQAMAYAMLANLPPHVGLYASIIPPIAYALFASSRALAVGPVAIVSLMVASVAGTVAVPGTAEHLGAAVALALLSGVVLLVMGMVRLGFVTQFLSHPVLSGFITAAAILIGFSQLRHVLGVEGGGNNLPTMLWALAQSAADINPVTLLLAVGSVALLLLMQGPFKRLLTGLGLSAAIAGLMVKTAPLVLVVLASAAVALLGLDQRYGVSVVGAVPEGLPGIAMPAVDLPLWRELLWGAILIALVGFLESASVAKSLAAKDRERIDPDRELKGLGLANIGASFSGGYPVTGGISRSVVNYTAGARTPLAGVISALLIVLVLLFFTPWLAWLPHASLAAIILVAVVGLVDLHTPRRIWEYSRSEFLTLVTTGGVVLLVGVEAGIVAGVLLSLGLYLWRTSRPHMAVVGRVPGTEHYRNVERHEVKTDPRVLLVRVDENLYFPNTRYLEDRLQGLVWGQGGVEHVVLICSAVNFIDASALETLEELAEQFADSGVTLHLAEVKGPVMDGLVRAGLPEQLRGGQIFLSTHQAMETLGTRSRWVIPT</sequence>
<dbReference type="InterPro" id="IPR036513">
    <property type="entry name" value="STAS_dom_sf"/>
</dbReference>
<evidence type="ECO:0000256" key="4">
    <source>
        <dbReference type="ARBA" id="ARBA00023136"/>
    </source>
</evidence>
<feature type="transmembrane region" description="Helical" evidence="5">
    <location>
        <begin position="277"/>
        <end position="296"/>
    </location>
</feature>
<comment type="caution">
    <text evidence="7">The sequence shown here is derived from an EMBL/GenBank/DDBJ whole genome shotgun (WGS) entry which is preliminary data.</text>
</comment>
<feature type="transmembrane region" description="Helical" evidence="5">
    <location>
        <begin position="178"/>
        <end position="202"/>
    </location>
</feature>
<gene>
    <name evidence="7" type="ORF">DFR31_0166</name>
</gene>
<organism evidence="7 8">
    <name type="scientific">Alkalispirillum mobile</name>
    <dbReference type="NCBI Taxonomy" id="85925"/>
    <lineage>
        <taxon>Bacteria</taxon>
        <taxon>Pseudomonadati</taxon>
        <taxon>Pseudomonadota</taxon>
        <taxon>Gammaproteobacteria</taxon>
        <taxon>Chromatiales</taxon>
        <taxon>Ectothiorhodospiraceae</taxon>
        <taxon>Alkalispirillum</taxon>
    </lineage>
</organism>
<feature type="domain" description="STAS" evidence="6">
    <location>
        <begin position="461"/>
        <end position="575"/>
    </location>
</feature>
<evidence type="ECO:0000256" key="5">
    <source>
        <dbReference type="SAM" id="Phobius"/>
    </source>
</evidence>
<dbReference type="PROSITE" id="PS50801">
    <property type="entry name" value="STAS"/>
    <property type="match status" value="1"/>
</dbReference>